<evidence type="ECO:0000313" key="5">
    <source>
        <dbReference type="Proteomes" id="UP000677913"/>
    </source>
</evidence>
<dbReference type="InterPro" id="IPR001303">
    <property type="entry name" value="Aldolase_II/adducin_N"/>
</dbReference>
<dbReference type="SMART" id="SM01007">
    <property type="entry name" value="Aldolase_II"/>
    <property type="match status" value="1"/>
</dbReference>
<dbReference type="EMBL" id="JAGSXH010000137">
    <property type="protein sequence ID" value="MBS2966304.1"/>
    <property type="molecule type" value="Genomic_DNA"/>
</dbReference>
<dbReference type="AlphaFoldDB" id="A0A8J7WWB2"/>
<evidence type="ECO:0000256" key="1">
    <source>
        <dbReference type="ARBA" id="ARBA00022723"/>
    </source>
</evidence>
<feature type="domain" description="Class II aldolase/adducin N-terminal" evidence="3">
    <location>
        <begin position="8"/>
        <end position="182"/>
    </location>
</feature>
<dbReference type="GO" id="GO:0005829">
    <property type="term" value="C:cytosol"/>
    <property type="evidence" value="ECO:0007669"/>
    <property type="project" value="TreeGrafter"/>
</dbReference>
<gene>
    <name evidence="4" type="ORF">KGA66_24880</name>
</gene>
<sequence>MLLAEEREALAEAGRRLAARGLVIGTSGNLSARRGDLVALTPTGAVISELSAAQLTVISLQDGAIAEGELEPTSEVPMHLAIYRATGAGAVAHTHAATSTAIGLVCEEIPLIHYAMLSLGGALRVAPYATYGTEQLAGHVVAALQYRQAALLRNHGSIALGSSVAKAVDNLELAEWCAETYARALSISAALHGPLDGPGAVAPRELTQKEQEDVINVALATGYGTTKKITP</sequence>
<dbReference type="PANTHER" id="PTHR22789">
    <property type="entry name" value="FUCULOSE PHOSPHATE ALDOLASE"/>
    <property type="match status" value="1"/>
</dbReference>
<evidence type="ECO:0000259" key="3">
    <source>
        <dbReference type="SMART" id="SM01007"/>
    </source>
</evidence>
<name>A0A8J7WWB2_9ACTN</name>
<dbReference type="Proteomes" id="UP000677913">
    <property type="component" value="Unassembled WGS sequence"/>
</dbReference>
<reference evidence="4" key="1">
    <citation type="submission" date="2021-04" db="EMBL/GenBank/DDBJ databases">
        <title>Genome based classification of Actinospica acidithermotolerans sp. nov., an actinobacterium isolated from an Indonesian hot spring.</title>
        <authorList>
            <person name="Kusuma A.B."/>
            <person name="Putra K.E."/>
            <person name="Nafisah S."/>
            <person name="Loh J."/>
            <person name="Nouioui I."/>
            <person name="Goodfellow M."/>
        </authorList>
    </citation>
    <scope>NUCLEOTIDE SEQUENCE</scope>
    <source>
        <strain evidence="4">DSM 45618</strain>
    </source>
</reference>
<dbReference type="GO" id="GO:0019323">
    <property type="term" value="P:pentose catabolic process"/>
    <property type="evidence" value="ECO:0007669"/>
    <property type="project" value="TreeGrafter"/>
</dbReference>
<accession>A0A8J7WWB2</accession>
<dbReference type="SUPFAM" id="SSF53639">
    <property type="entry name" value="AraD/HMP-PK domain-like"/>
    <property type="match status" value="1"/>
</dbReference>
<evidence type="ECO:0000256" key="2">
    <source>
        <dbReference type="ARBA" id="ARBA00023239"/>
    </source>
</evidence>
<keyword evidence="1" id="KW-0479">Metal-binding</keyword>
<proteinExistence type="predicted"/>
<dbReference type="InterPro" id="IPR036409">
    <property type="entry name" value="Aldolase_II/adducin_N_sf"/>
</dbReference>
<evidence type="ECO:0000313" key="4">
    <source>
        <dbReference type="EMBL" id="MBS2966304.1"/>
    </source>
</evidence>
<keyword evidence="2" id="KW-0456">Lyase</keyword>
<dbReference type="GO" id="GO:0046872">
    <property type="term" value="F:metal ion binding"/>
    <property type="evidence" value="ECO:0007669"/>
    <property type="project" value="UniProtKB-KW"/>
</dbReference>
<dbReference type="Gene3D" id="3.40.225.10">
    <property type="entry name" value="Class II aldolase/adducin N-terminal domain"/>
    <property type="match status" value="1"/>
</dbReference>
<comment type="caution">
    <text evidence="4">The sequence shown here is derived from an EMBL/GenBank/DDBJ whole genome shotgun (WGS) entry which is preliminary data.</text>
</comment>
<dbReference type="RefSeq" id="WP_211471249.1">
    <property type="nucleotide sequence ID" value="NZ_JAGSXH010000137.1"/>
</dbReference>
<dbReference type="InterPro" id="IPR050197">
    <property type="entry name" value="Aldolase_class_II_sugar_metab"/>
</dbReference>
<protein>
    <submittedName>
        <fullName evidence="4">Class II aldolase/adducin family protein</fullName>
    </submittedName>
</protein>
<dbReference type="PANTHER" id="PTHR22789:SF0">
    <property type="entry name" value="3-OXO-TETRONATE 4-PHOSPHATE DECARBOXYLASE-RELATED"/>
    <property type="match status" value="1"/>
</dbReference>
<dbReference type="Pfam" id="PF00596">
    <property type="entry name" value="Aldolase_II"/>
    <property type="match status" value="1"/>
</dbReference>
<dbReference type="GO" id="GO:0016832">
    <property type="term" value="F:aldehyde-lyase activity"/>
    <property type="evidence" value="ECO:0007669"/>
    <property type="project" value="TreeGrafter"/>
</dbReference>
<organism evidence="4 5">
    <name type="scientific">Actinocrinis puniceicyclus</name>
    <dbReference type="NCBI Taxonomy" id="977794"/>
    <lineage>
        <taxon>Bacteria</taxon>
        <taxon>Bacillati</taxon>
        <taxon>Actinomycetota</taxon>
        <taxon>Actinomycetes</taxon>
        <taxon>Catenulisporales</taxon>
        <taxon>Actinospicaceae</taxon>
        <taxon>Actinocrinis</taxon>
    </lineage>
</organism>
<keyword evidence="5" id="KW-1185">Reference proteome</keyword>